<gene>
    <name evidence="3" type="primary">Bdmd1</name>
    <name evidence="3" type="ORF">ANHRUF_R06383</name>
</gene>
<dbReference type="Proteomes" id="UP000528690">
    <property type="component" value="Unassembled WGS sequence"/>
</dbReference>
<evidence type="ECO:0000259" key="2">
    <source>
        <dbReference type="PROSITE" id="PS50240"/>
    </source>
</evidence>
<sequence length="97" mass="10920">RPSVIGGHEAKPHSRPYMVSIQYKGAHICGGALLRKEWVLTAAHCFQERMRADLTVVVGLHSLKERGEDTQTFPIRKACPHPGFDKKTMENDILLLQ</sequence>
<evidence type="ECO:0000313" key="3">
    <source>
        <dbReference type="EMBL" id="NXT88874.1"/>
    </source>
</evidence>
<dbReference type="InterPro" id="IPR001314">
    <property type="entry name" value="Peptidase_S1A"/>
</dbReference>
<name>A0A7L3G6P3_9AVES</name>
<dbReference type="PRINTS" id="PR00722">
    <property type="entry name" value="CHYMOTRYPSIN"/>
</dbReference>
<keyword evidence="4" id="KW-1185">Reference proteome</keyword>
<dbReference type="AlphaFoldDB" id="A0A7L3G6P3"/>
<dbReference type="PANTHER" id="PTHR24271:SF51">
    <property type="entry name" value="GRANZYME M"/>
    <property type="match status" value="1"/>
</dbReference>
<dbReference type="InterPro" id="IPR009003">
    <property type="entry name" value="Peptidase_S1_PA"/>
</dbReference>
<dbReference type="SUPFAM" id="SSF50494">
    <property type="entry name" value="Trypsin-like serine proteases"/>
    <property type="match status" value="1"/>
</dbReference>
<dbReference type="OrthoDB" id="5597713at2759"/>
<evidence type="ECO:0000313" key="4">
    <source>
        <dbReference type="Proteomes" id="UP000528690"/>
    </source>
</evidence>
<evidence type="ECO:0000256" key="1">
    <source>
        <dbReference type="ARBA" id="ARBA00023157"/>
    </source>
</evidence>
<dbReference type="Gene3D" id="2.40.10.10">
    <property type="entry name" value="Trypsin-like serine proteases"/>
    <property type="match status" value="2"/>
</dbReference>
<dbReference type="GO" id="GO:0004252">
    <property type="term" value="F:serine-type endopeptidase activity"/>
    <property type="evidence" value="ECO:0007669"/>
    <property type="project" value="InterPro"/>
</dbReference>
<dbReference type="GO" id="GO:0006508">
    <property type="term" value="P:proteolysis"/>
    <property type="evidence" value="ECO:0007669"/>
    <property type="project" value="InterPro"/>
</dbReference>
<dbReference type="InterPro" id="IPR001254">
    <property type="entry name" value="Trypsin_dom"/>
</dbReference>
<feature type="domain" description="Peptidase S1" evidence="2">
    <location>
        <begin position="4"/>
        <end position="97"/>
    </location>
</feature>
<accession>A0A7L3G6P3</accession>
<dbReference type="InterPro" id="IPR018114">
    <property type="entry name" value="TRYPSIN_HIS"/>
</dbReference>
<reference evidence="3 4" key="1">
    <citation type="submission" date="2019-09" db="EMBL/GenBank/DDBJ databases">
        <title>Bird 10,000 Genomes (B10K) Project - Family phase.</title>
        <authorList>
            <person name="Zhang G."/>
        </authorList>
    </citation>
    <scope>NUCLEOTIDE SEQUENCE [LARGE SCALE GENOMIC DNA]</scope>
    <source>
        <strain evidence="3">B10K-DU-029-28</strain>
    </source>
</reference>
<feature type="non-terminal residue" evidence="3">
    <location>
        <position position="97"/>
    </location>
</feature>
<dbReference type="PROSITE" id="PS50240">
    <property type="entry name" value="TRYPSIN_DOM"/>
    <property type="match status" value="1"/>
</dbReference>
<keyword evidence="1" id="KW-1015">Disulfide bond</keyword>
<organism evidence="3 4">
    <name type="scientific">Anhinga rufa</name>
    <name type="common">African darter</name>
    <dbReference type="NCBI Taxonomy" id="317792"/>
    <lineage>
        <taxon>Eukaryota</taxon>
        <taxon>Metazoa</taxon>
        <taxon>Chordata</taxon>
        <taxon>Craniata</taxon>
        <taxon>Vertebrata</taxon>
        <taxon>Euteleostomi</taxon>
        <taxon>Archelosauria</taxon>
        <taxon>Archosauria</taxon>
        <taxon>Dinosauria</taxon>
        <taxon>Saurischia</taxon>
        <taxon>Theropoda</taxon>
        <taxon>Coelurosauria</taxon>
        <taxon>Aves</taxon>
        <taxon>Neognathae</taxon>
        <taxon>Neoaves</taxon>
        <taxon>Aequornithes</taxon>
        <taxon>Suliformes</taxon>
        <taxon>Anhingidae</taxon>
        <taxon>Anhinga</taxon>
    </lineage>
</organism>
<dbReference type="InterPro" id="IPR043504">
    <property type="entry name" value="Peptidase_S1_PA_chymotrypsin"/>
</dbReference>
<dbReference type="CDD" id="cd00190">
    <property type="entry name" value="Tryp_SPc"/>
    <property type="match status" value="1"/>
</dbReference>
<proteinExistence type="predicted"/>
<dbReference type="Pfam" id="PF00089">
    <property type="entry name" value="Trypsin"/>
    <property type="match status" value="1"/>
</dbReference>
<dbReference type="EMBL" id="VZTV01030677">
    <property type="protein sequence ID" value="NXT88874.1"/>
    <property type="molecule type" value="Genomic_DNA"/>
</dbReference>
<feature type="non-terminal residue" evidence="3">
    <location>
        <position position="1"/>
    </location>
</feature>
<comment type="caution">
    <text evidence="3">The sequence shown here is derived from an EMBL/GenBank/DDBJ whole genome shotgun (WGS) entry which is preliminary data.</text>
</comment>
<dbReference type="PANTHER" id="PTHR24271">
    <property type="entry name" value="KALLIKREIN-RELATED"/>
    <property type="match status" value="1"/>
</dbReference>
<dbReference type="PROSITE" id="PS00134">
    <property type="entry name" value="TRYPSIN_HIS"/>
    <property type="match status" value="1"/>
</dbReference>
<protein>
    <submittedName>
        <fullName evidence="3">DDN1 protein</fullName>
    </submittedName>
</protein>
<dbReference type="FunFam" id="2.40.10.10:FF:000005">
    <property type="entry name" value="Serine protease 37"/>
    <property type="match status" value="1"/>
</dbReference>